<protein>
    <recommendedName>
        <fullName evidence="3">Type II secretion system core protein G</fullName>
    </recommendedName>
</protein>
<keyword evidence="6" id="KW-0997">Cell inner membrane</keyword>
<keyword evidence="7 11" id="KW-0812">Transmembrane</keyword>
<dbReference type="Gene3D" id="3.30.700.10">
    <property type="entry name" value="Glycoprotein, Type 4 Pilin"/>
    <property type="match status" value="1"/>
</dbReference>
<dbReference type="EMBL" id="CP037423">
    <property type="protein sequence ID" value="QDV40310.1"/>
    <property type="molecule type" value="Genomic_DNA"/>
</dbReference>
<evidence type="ECO:0000256" key="8">
    <source>
        <dbReference type="ARBA" id="ARBA00022989"/>
    </source>
</evidence>
<reference evidence="13 14" key="1">
    <citation type="submission" date="2019-03" db="EMBL/GenBank/DDBJ databases">
        <title>Deep-cultivation of Planctomycetes and their phenomic and genomic characterization uncovers novel biology.</title>
        <authorList>
            <person name="Wiegand S."/>
            <person name="Jogler M."/>
            <person name="Boedeker C."/>
            <person name="Pinto D."/>
            <person name="Vollmers J."/>
            <person name="Rivas-Marin E."/>
            <person name="Kohn T."/>
            <person name="Peeters S.H."/>
            <person name="Heuer A."/>
            <person name="Rast P."/>
            <person name="Oberbeckmann S."/>
            <person name="Bunk B."/>
            <person name="Jeske O."/>
            <person name="Meyerdierks A."/>
            <person name="Storesund J.E."/>
            <person name="Kallscheuer N."/>
            <person name="Luecker S."/>
            <person name="Lage O.M."/>
            <person name="Pohl T."/>
            <person name="Merkel B.J."/>
            <person name="Hornburger P."/>
            <person name="Mueller R.-W."/>
            <person name="Bruemmer F."/>
            <person name="Labrenz M."/>
            <person name="Spormann A.M."/>
            <person name="Op den Camp H."/>
            <person name="Overmann J."/>
            <person name="Amann R."/>
            <person name="Jetten M.S.M."/>
            <person name="Mascher T."/>
            <person name="Medema M.H."/>
            <person name="Devos D.P."/>
            <person name="Kaster A.-K."/>
            <person name="Ovreas L."/>
            <person name="Rohde M."/>
            <person name="Galperin M.Y."/>
            <person name="Jogler C."/>
        </authorList>
    </citation>
    <scope>NUCLEOTIDE SEQUENCE [LARGE SCALE GENOMIC DNA]</scope>
    <source>
        <strain evidence="13 14">Enr13</strain>
    </source>
</reference>
<dbReference type="InterPro" id="IPR045584">
    <property type="entry name" value="Pilin-like"/>
</dbReference>
<evidence type="ECO:0000259" key="12">
    <source>
        <dbReference type="Pfam" id="PF08334"/>
    </source>
</evidence>
<dbReference type="GO" id="GO:0015628">
    <property type="term" value="P:protein secretion by the type II secretion system"/>
    <property type="evidence" value="ECO:0007669"/>
    <property type="project" value="InterPro"/>
</dbReference>
<evidence type="ECO:0000256" key="3">
    <source>
        <dbReference type="ARBA" id="ARBA00020042"/>
    </source>
</evidence>
<organism evidence="13 14">
    <name type="scientific">Stieleria neptunia</name>
    <dbReference type="NCBI Taxonomy" id="2527979"/>
    <lineage>
        <taxon>Bacteria</taxon>
        <taxon>Pseudomonadati</taxon>
        <taxon>Planctomycetota</taxon>
        <taxon>Planctomycetia</taxon>
        <taxon>Pirellulales</taxon>
        <taxon>Pirellulaceae</taxon>
        <taxon>Stieleria</taxon>
    </lineage>
</organism>
<dbReference type="SUPFAM" id="SSF54523">
    <property type="entry name" value="Pili subunits"/>
    <property type="match status" value="1"/>
</dbReference>
<feature type="domain" description="Type II secretion system protein GspG C-terminal" evidence="12">
    <location>
        <begin position="70"/>
        <end position="162"/>
    </location>
</feature>
<dbReference type="InterPro" id="IPR012902">
    <property type="entry name" value="N_methyl_site"/>
</dbReference>
<keyword evidence="8 11" id="KW-1133">Transmembrane helix</keyword>
<dbReference type="AlphaFoldDB" id="A0A518HHL3"/>
<evidence type="ECO:0000256" key="9">
    <source>
        <dbReference type="ARBA" id="ARBA00023136"/>
    </source>
</evidence>
<dbReference type="PANTHER" id="PTHR30093:SF44">
    <property type="entry name" value="TYPE II SECRETION SYSTEM CORE PROTEIN G"/>
    <property type="match status" value="1"/>
</dbReference>
<dbReference type="NCBIfam" id="TIGR02532">
    <property type="entry name" value="IV_pilin_GFxxxE"/>
    <property type="match status" value="1"/>
</dbReference>
<comment type="similarity">
    <text evidence="2">Belongs to the GSP G family.</text>
</comment>
<evidence type="ECO:0000256" key="7">
    <source>
        <dbReference type="ARBA" id="ARBA00022692"/>
    </source>
</evidence>
<evidence type="ECO:0000256" key="6">
    <source>
        <dbReference type="ARBA" id="ARBA00022519"/>
    </source>
</evidence>
<dbReference type="GO" id="GO:0005886">
    <property type="term" value="C:plasma membrane"/>
    <property type="evidence" value="ECO:0007669"/>
    <property type="project" value="UniProtKB-SubCell"/>
</dbReference>
<accession>A0A518HHL3</accession>
<name>A0A518HHL3_9BACT</name>
<dbReference type="Pfam" id="PF08334">
    <property type="entry name" value="T2SSG"/>
    <property type="match status" value="1"/>
</dbReference>
<dbReference type="Pfam" id="PF07963">
    <property type="entry name" value="N_methyl"/>
    <property type="match status" value="1"/>
</dbReference>
<dbReference type="Proteomes" id="UP000319004">
    <property type="component" value="Chromosome"/>
</dbReference>
<dbReference type="GO" id="GO:0015627">
    <property type="term" value="C:type II protein secretion system complex"/>
    <property type="evidence" value="ECO:0007669"/>
    <property type="project" value="InterPro"/>
</dbReference>
<dbReference type="PROSITE" id="PS00409">
    <property type="entry name" value="PROKAR_NTER_METHYL"/>
    <property type="match status" value="1"/>
</dbReference>
<comment type="subcellular location">
    <subcellularLocation>
        <location evidence="1">Cell inner membrane</location>
        <topology evidence="1">Single-pass membrane protein</topology>
    </subcellularLocation>
</comment>
<keyword evidence="14" id="KW-1185">Reference proteome</keyword>
<feature type="transmembrane region" description="Helical" evidence="11">
    <location>
        <begin position="40"/>
        <end position="62"/>
    </location>
</feature>
<evidence type="ECO:0000256" key="10">
    <source>
        <dbReference type="SAM" id="MobiDB-lite"/>
    </source>
</evidence>
<keyword evidence="5" id="KW-0488">Methylation</keyword>
<dbReference type="InterPro" id="IPR010054">
    <property type="entry name" value="Type2_sec_GspG"/>
</dbReference>
<sequence>MFCERRLPSQTSSLHQPFRINLKSNPPPGRVISGNMKRRGFSLVELIVVMVILGMLAGLVAVRTRGYLINSRKNAVKAEIATIINALETFRIDQGRYPTEDEGLEILKEETETWPEGFLTKMPVDPWKNPYLYFVGEEGVEVVSLGADGREGGDGEDADFSSTMLEE</sequence>
<keyword evidence="4" id="KW-1003">Cell membrane</keyword>
<evidence type="ECO:0000256" key="11">
    <source>
        <dbReference type="SAM" id="Phobius"/>
    </source>
</evidence>
<evidence type="ECO:0000313" key="13">
    <source>
        <dbReference type="EMBL" id="QDV40310.1"/>
    </source>
</evidence>
<dbReference type="InterPro" id="IPR000983">
    <property type="entry name" value="Bac_GSPG_pilin"/>
</dbReference>
<evidence type="ECO:0000256" key="1">
    <source>
        <dbReference type="ARBA" id="ARBA00004377"/>
    </source>
</evidence>
<keyword evidence="9 11" id="KW-0472">Membrane</keyword>
<gene>
    <name evidence="13" type="primary">xcpT_1</name>
    <name evidence="13" type="ORF">Enr13x_01160</name>
</gene>
<dbReference type="InterPro" id="IPR013545">
    <property type="entry name" value="T2SS_protein-GspG_C"/>
</dbReference>
<evidence type="ECO:0000256" key="4">
    <source>
        <dbReference type="ARBA" id="ARBA00022475"/>
    </source>
</evidence>
<evidence type="ECO:0000256" key="2">
    <source>
        <dbReference type="ARBA" id="ARBA00009984"/>
    </source>
</evidence>
<evidence type="ECO:0000256" key="5">
    <source>
        <dbReference type="ARBA" id="ARBA00022481"/>
    </source>
</evidence>
<dbReference type="KEGG" id="snep:Enr13x_01160"/>
<proteinExistence type="inferred from homology"/>
<dbReference type="NCBIfam" id="TIGR01710">
    <property type="entry name" value="typeII_sec_gspG"/>
    <property type="match status" value="1"/>
</dbReference>
<feature type="region of interest" description="Disordered" evidence="10">
    <location>
        <begin position="147"/>
        <end position="167"/>
    </location>
</feature>
<dbReference type="PRINTS" id="PR00813">
    <property type="entry name" value="BCTERIALGSPG"/>
</dbReference>
<evidence type="ECO:0000313" key="14">
    <source>
        <dbReference type="Proteomes" id="UP000319004"/>
    </source>
</evidence>
<dbReference type="PANTHER" id="PTHR30093">
    <property type="entry name" value="GENERAL SECRETION PATHWAY PROTEIN G"/>
    <property type="match status" value="1"/>
</dbReference>
<feature type="compositionally biased region" description="Acidic residues" evidence="10">
    <location>
        <begin position="154"/>
        <end position="167"/>
    </location>
</feature>